<evidence type="ECO:0000256" key="2">
    <source>
        <dbReference type="ARBA" id="ARBA00022692"/>
    </source>
</evidence>
<dbReference type="PANTHER" id="PTHR21382">
    <property type="entry name" value="NADH-UBIQUINONE OXIDOREDUCTASE SUBUNIT"/>
    <property type="match status" value="1"/>
</dbReference>
<evidence type="ECO:0000256" key="1">
    <source>
        <dbReference type="ARBA" id="ARBA00004448"/>
    </source>
</evidence>
<keyword evidence="4" id="KW-1133">Transmembrane helix</keyword>
<gene>
    <name evidence="7" type="ORF">N0V83_008260</name>
</gene>
<evidence type="ECO:0000313" key="7">
    <source>
        <dbReference type="EMBL" id="KAJ4365640.1"/>
    </source>
</evidence>
<name>A0A9W8Y1Y9_9PLEO</name>
<organism evidence="7 8">
    <name type="scientific">Neocucurbitaria cava</name>
    <dbReference type="NCBI Taxonomy" id="798079"/>
    <lineage>
        <taxon>Eukaryota</taxon>
        <taxon>Fungi</taxon>
        <taxon>Dikarya</taxon>
        <taxon>Ascomycota</taxon>
        <taxon>Pezizomycotina</taxon>
        <taxon>Dothideomycetes</taxon>
        <taxon>Pleosporomycetidae</taxon>
        <taxon>Pleosporales</taxon>
        <taxon>Pleosporineae</taxon>
        <taxon>Cucurbitariaceae</taxon>
        <taxon>Neocucurbitaria</taxon>
    </lineage>
</organism>
<keyword evidence="2" id="KW-0812">Transmembrane</keyword>
<evidence type="ECO:0000256" key="4">
    <source>
        <dbReference type="ARBA" id="ARBA00022989"/>
    </source>
</evidence>
<dbReference type="Proteomes" id="UP001140560">
    <property type="component" value="Unassembled WGS sequence"/>
</dbReference>
<dbReference type="PANTHER" id="PTHR21382:SF1">
    <property type="entry name" value="NADH DEHYDROGENASE [UBIQUINONE] 1 ALPHA SUBCOMPLEX SUBUNIT 11"/>
    <property type="match status" value="1"/>
</dbReference>
<dbReference type="OrthoDB" id="1913277at2759"/>
<proteinExistence type="predicted"/>
<sequence length="213" mass="23111">MADQHATFHPRDALSRTASTTLQLTVVGAVVAGVQNTLRKQNVGAMGIITRSGGIIALYAGAGAAYQFTLDATSNLRRKDDCFSEAIAGFASGCTLGIARRSLPFMLGAGAAFSTVVTAYRYTSGMRGVGDIRTEVDEDGEVERREELKKVRRRPLSETIEQLGEGRGMFEYDPLLQPNLTIVGIYAPGYEERRRQRLLEKYGIDVKAAQASS</sequence>
<reference evidence="7" key="1">
    <citation type="submission" date="2022-10" db="EMBL/GenBank/DDBJ databases">
        <title>Tapping the CABI collections for fungal endophytes: first genome assemblies for Collariella, Neodidymelliopsis, Ascochyta clinopodiicola, Didymella pomorum, Didymosphaeria variabile, Neocosmospora piperis and Neocucurbitaria cava.</title>
        <authorList>
            <person name="Hill R."/>
        </authorList>
    </citation>
    <scope>NUCLEOTIDE SEQUENCE</scope>
    <source>
        <strain evidence="7">IMI 356814</strain>
    </source>
</reference>
<dbReference type="GO" id="GO:0006120">
    <property type="term" value="P:mitochondrial electron transport, NADH to ubiquinone"/>
    <property type="evidence" value="ECO:0007669"/>
    <property type="project" value="InterPro"/>
</dbReference>
<dbReference type="GO" id="GO:0045271">
    <property type="term" value="C:respiratory chain complex I"/>
    <property type="evidence" value="ECO:0007669"/>
    <property type="project" value="InterPro"/>
</dbReference>
<dbReference type="GO" id="GO:0005743">
    <property type="term" value="C:mitochondrial inner membrane"/>
    <property type="evidence" value="ECO:0007669"/>
    <property type="project" value="UniProtKB-SubCell"/>
</dbReference>
<evidence type="ECO:0000313" key="8">
    <source>
        <dbReference type="Proteomes" id="UP001140560"/>
    </source>
</evidence>
<dbReference type="AlphaFoldDB" id="A0A9W8Y1Y9"/>
<dbReference type="InterPro" id="IPR039205">
    <property type="entry name" value="NDUFA11"/>
</dbReference>
<keyword evidence="8" id="KW-1185">Reference proteome</keyword>
<evidence type="ECO:0000256" key="5">
    <source>
        <dbReference type="ARBA" id="ARBA00023128"/>
    </source>
</evidence>
<protein>
    <submittedName>
        <fullName evidence="7">Uncharacterized protein</fullName>
    </submittedName>
</protein>
<comment type="caution">
    <text evidence="7">The sequence shown here is derived from an EMBL/GenBank/DDBJ whole genome shotgun (WGS) entry which is preliminary data.</text>
</comment>
<dbReference type="EMBL" id="JAPEUY010000015">
    <property type="protein sequence ID" value="KAJ4365640.1"/>
    <property type="molecule type" value="Genomic_DNA"/>
</dbReference>
<keyword evidence="6" id="KW-0472">Membrane</keyword>
<evidence type="ECO:0000256" key="3">
    <source>
        <dbReference type="ARBA" id="ARBA00022792"/>
    </source>
</evidence>
<keyword evidence="3" id="KW-0999">Mitochondrion inner membrane</keyword>
<keyword evidence="5" id="KW-0496">Mitochondrion</keyword>
<accession>A0A9W8Y1Y9</accession>
<evidence type="ECO:0000256" key="6">
    <source>
        <dbReference type="ARBA" id="ARBA00023136"/>
    </source>
</evidence>
<comment type="subcellular location">
    <subcellularLocation>
        <location evidence="1">Mitochondrion inner membrane</location>
        <topology evidence="1">Multi-pass membrane protein</topology>
    </subcellularLocation>
</comment>